<dbReference type="RefSeq" id="WP_209460449.1">
    <property type="nucleotide sequence ID" value="NZ_JAGGKC010000027.1"/>
</dbReference>
<evidence type="ECO:0000313" key="2">
    <source>
        <dbReference type="EMBL" id="MBP1920267.1"/>
    </source>
</evidence>
<protein>
    <submittedName>
        <fullName evidence="2">Flavin reductase (DIM6/NTAB) family NADH-FMN oxidoreductase RutF</fullName>
    </submittedName>
</protein>
<dbReference type="InterPro" id="IPR012349">
    <property type="entry name" value="Split_barrel_FMN-bd"/>
</dbReference>
<feature type="domain" description="Flavin reductase like" evidence="1">
    <location>
        <begin position="19"/>
        <end position="174"/>
    </location>
</feature>
<evidence type="ECO:0000313" key="3">
    <source>
        <dbReference type="Proteomes" id="UP001519271"/>
    </source>
</evidence>
<dbReference type="Proteomes" id="UP001519271">
    <property type="component" value="Unassembled WGS sequence"/>
</dbReference>
<proteinExistence type="predicted"/>
<dbReference type="Gene3D" id="2.30.110.10">
    <property type="entry name" value="Electron Transport, Fmn-binding Protein, Chain A"/>
    <property type="match status" value="1"/>
</dbReference>
<dbReference type="PANTHER" id="PTHR43812:SF2">
    <property type="entry name" value="FLAVIN REDUCTASE LIKE DOMAIN-CONTAINING PROTEIN"/>
    <property type="match status" value="1"/>
</dbReference>
<dbReference type="SUPFAM" id="SSF50475">
    <property type="entry name" value="FMN-binding split barrel"/>
    <property type="match status" value="1"/>
</dbReference>
<evidence type="ECO:0000259" key="1">
    <source>
        <dbReference type="SMART" id="SM00903"/>
    </source>
</evidence>
<name>A0ABS4G748_9CLOT</name>
<sequence length="219" mass="24363">MNYDPVLDNHGLPMGPFKSISVPRPIAWVSTMSKDGKSNLAPYSQYMNLTFDPPYVMLSINQTTEGVRKDTCNNIEQTGEFVINMPTYELREALNRTATQFPPGVDEFIEAGVTKAPSIKVKPYRVEESPIQLECIHHQTLRLPGAGAQGTCDVIIGKVVMIHIKDEVIGENGQIDIVKIRPLARLGYWNYTSVTDSFEMVIPNANKELLVGLQGAKQK</sequence>
<gene>
    <name evidence="2" type="ORF">J2Z34_002778</name>
</gene>
<dbReference type="InterPro" id="IPR002563">
    <property type="entry name" value="Flavin_Rdtase-like_dom"/>
</dbReference>
<dbReference type="SMART" id="SM00903">
    <property type="entry name" value="Flavin_Reduct"/>
    <property type="match status" value="1"/>
</dbReference>
<dbReference type="EMBL" id="JAGGKC010000027">
    <property type="protein sequence ID" value="MBP1920267.1"/>
    <property type="molecule type" value="Genomic_DNA"/>
</dbReference>
<keyword evidence="3" id="KW-1185">Reference proteome</keyword>
<organism evidence="2 3">
    <name type="scientific">Youngiibacter multivorans</name>
    <dbReference type="NCBI Taxonomy" id="937251"/>
    <lineage>
        <taxon>Bacteria</taxon>
        <taxon>Bacillati</taxon>
        <taxon>Bacillota</taxon>
        <taxon>Clostridia</taxon>
        <taxon>Eubacteriales</taxon>
        <taxon>Clostridiaceae</taxon>
        <taxon>Youngiibacter</taxon>
    </lineage>
</organism>
<accession>A0ABS4G748</accession>
<dbReference type="Pfam" id="PF01613">
    <property type="entry name" value="Flavin_Reduct"/>
    <property type="match status" value="1"/>
</dbReference>
<comment type="caution">
    <text evidence="2">The sequence shown here is derived from an EMBL/GenBank/DDBJ whole genome shotgun (WGS) entry which is preliminary data.</text>
</comment>
<dbReference type="PANTHER" id="PTHR43812">
    <property type="entry name" value="BLR2425 PROTEIN"/>
    <property type="match status" value="1"/>
</dbReference>
<reference evidence="2 3" key="1">
    <citation type="submission" date="2021-03" db="EMBL/GenBank/DDBJ databases">
        <title>Genomic Encyclopedia of Type Strains, Phase IV (KMG-IV): sequencing the most valuable type-strain genomes for metagenomic binning, comparative biology and taxonomic classification.</title>
        <authorList>
            <person name="Goeker M."/>
        </authorList>
    </citation>
    <scope>NUCLEOTIDE SEQUENCE [LARGE SCALE GENOMIC DNA]</scope>
    <source>
        <strain evidence="2 3">DSM 6139</strain>
    </source>
</reference>